<protein>
    <submittedName>
        <fullName evidence="5">Retrovirus-related Pol polyprotein from transposon 17.6</fullName>
    </submittedName>
</protein>
<dbReference type="SUPFAM" id="SSF56672">
    <property type="entry name" value="DNA/RNA polymerases"/>
    <property type="match status" value="1"/>
</dbReference>
<organism evidence="5 6">
    <name type="scientific">Stylophora pistillata</name>
    <name type="common">Smooth cauliflower coral</name>
    <dbReference type="NCBI Taxonomy" id="50429"/>
    <lineage>
        <taxon>Eukaryota</taxon>
        <taxon>Metazoa</taxon>
        <taxon>Cnidaria</taxon>
        <taxon>Anthozoa</taxon>
        <taxon>Hexacorallia</taxon>
        <taxon>Scleractinia</taxon>
        <taxon>Astrocoeniina</taxon>
        <taxon>Pocilloporidae</taxon>
        <taxon>Stylophora</taxon>
    </lineage>
</organism>
<feature type="compositionally biased region" description="Basic and acidic residues" evidence="2">
    <location>
        <begin position="1"/>
        <end position="22"/>
    </location>
</feature>
<dbReference type="Gene3D" id="4.10.60.10">
    <property type="entry name" value="Zinc finger, CCHC-type"/>
    <property type="match status" value="1"/>
</dbReference>
<dbReference type="GO" id="GO:0003676">
    <property type="term" value="F:nucleic acid binding"/>
    <property type="evidence" value="ECO:0007669"/>
    <property type="project" value="InterPro"/>
</dbReference>
<dbReference type="PANTHER" id="PTHR37984">
    <property type="entry name" value="PROTEIN CBG26694"/>
    <property type="match status" value="1"/>
</dbReference>
<dbReference type="PROSITE" id="PS50158">
    <property type="entry name" value="ZF_CCHC"/>
    <property type="match status" value="1"/>
</dbReference>
<keyword evidence="1" id="KW-0862">Zinc</keyword>
<evidence type="ECO:0000313" key="6">
    <source>
        <dbReference type="Proteomes" id="UP000225706"/>
    </source>
</evidence>
<proteinExistence type="predicted"/>
<dbReference type="InterPro" id="IPR043128">
    <property type="entry name" value="Rev_trsase/Diguanyl_cyclase"/>
</dbReference>
<dbReference type="InterPro" id="IPR050951">
    <property type="entry name" value="Retrovirus_Pol_polyprotein"/>
</dbReference>
<dbReference type="AlphaFoldDB" id="A0A2B4RVB8"/>
<evidence type="ECO:0000259" key="3">
    <source>
        <dbReference type="PROSITE" id="PS50158"/>
    </source>
</evidence>
<reference evidence="6" key="1">
    <citation type="journal article" date="2017" name="bioRxiv">
        <title>Comparative analysis of the genomes of Stylophora pistillata and Acropora digitifera provides evidence for extensive differences between species of corals.</title>
        <authorList>
            <person name="Voolstra C.R."/>
            <person name="Li Y."/>
            <person name="Liew Y.J."/>
            <person name="Baumgarten S."/>
            <person name="Zoccola D."/>
            <person name="Flot J.-F."/>
            <person name="Tambutte S."/>
            <person name="Allemand D."/>
            <person name="Aranda M."/>
        </authorList>
    </citation>
    <scope>NUCLEOTIDE SEQUENCE [LARGE SCALE GENOMIC DNA]</scope>
</reference>
<dbReference type="Gene3D" id="3.30.70.270">
    <property type="match status" value="2"/>
</dbReference>
<dbReference type="InterPro" id="IPR001969">
    <property type="entry name" value="Aspartic_peptidase_AS"/>
</dbReference>
<dbReference type="InterPro" id="IPR001878">
    <property type="entry name" value="Znf_CCHC"/>
</dbReference>
<dbReference type="PROSITE" id="PS00141">
    <property type="entry name" value="ASP_PROTEASE"/>
    <property type="match status" value="1"/>
</dbReference>
<dbReference type="STRING" id="50429.A0A2B4RVB8"/>
<comment type="caution">
    <text evidence="5">The sequence shown here is derived from an EMBL/GenBank/DDBJ whole genome shotgun (WGS) entry which is preliminary data.</text>
</comment>
<evidence type="ECO:0000256" key="1">
    <source>
        <dbReference type="PROSITE-ProRule" id="PRU00047"/>
    </source>
</evidence>
<dbReference type="InterPro" id="IPR043502">
    <property type="entry name" value="DNA/RNA_pol_sf"/>
</dbReference>
<dbReference type="InterPro" id="IPR000477">
    <property type="entry name" value="RT_dom"/>
</dbReference>
<dbReference type="SUPFAM" id="SSF50630">
    <property type="entry name" value="Acid proteases"/>
    <property type="match status" value="1"/>
</dbReference>
<feature type="compositionally biased region" description="Basic and acidic residues" evidence="2">
    <location>
        <begin position="64"/>
        <end position="77"/>
    </location>
</feature>
<dbReference type="SMART" id="SM00343">
    <property type="entry name" value="ZnF_C2HC"/>
    <property type="match status" value="2"/>
</dbReference>
<evidence type="ECO:0000259" key="4">
    <source>
        <dbReference type="PROSITE" id="PS50878"/>
    </source>
</evidence>
<dbReference type="PANTHER" id="PTHR37984:SF11">
    <property type="entry name" value="INTEGRASE CATALYTIC DOMAIN-CONTAINING PROTEIN"/>
    <property type="match status" value="1"/>
</dbReference>
<dbReference type="CDD" id="cd00303">
    <property type="entry name" value="retropepsin_like"/>
    <property type="match status" value="1"/>
</dbReference>
<sequence length="446" mass="50127">MEGKKNVNFVRDKQEDKGKESAKQACYRCGKEGHFGRDLECPAKGKTCHKCGGADHFGSQCKTKTAEPPKPRREEKTKGRKTKMSVRSLRSERDEDEYTFTVNSATSTGKIDVTVGGVVVAMLIDSGASTNVIDKNLWLKLKQDKVNCVSRKSDKKLYAYGSKQPLNVLGTFSALARVEGKEAEAEFVLIKGEGVALLRRETAIQLGVLKLGTQMCTVTYNETIMSDYFKEIFEVVPKQKDEIRLCVDMRRANEANIRERYPIPTMDEVLQSLNQSTVFSKLDLKWGYHPLELHPDSRSITTFTTHCGLYRYKRLMFGISSAPEVYQHVIQQSVQGCEGVANISDDIIIHHGKNTEEHDRRLQRVLERLKEKNLTLNAEKCKFHMTQMVFMGLVLSNNGIGPAEDKVKAIIDARVSQSASQVRCFLGLANYNARCIPDFATVAEPL</sequence>
<dbReference type="InterPro" id="IPR021109">
    <property type="entry name" value="Peptidase_aspartic_dom_sf"/>
</dbReference>
<dbReference type="Proteomes" id="UP000225706">
    <property type="component" value="Unassembled WGS sequence"/>
</dbReference>
<keyword evidence="1" id="KW-0863">Zinc-finger</keyword>
<dbReference type="Gene3D" id="3.10.10.10">
    <property type="entry name" value="HIV Type 1 Reverse Transcriptase, subunit A, domain 1"/>
    <property type="match status" value="1"/>
</dbReference>
<evidence type="ECO:0000256" key="2">
    <source>
        <dbReference type="SAM" id="MobiDB-lite"/>
    </source>
</evidence>
<accession>A0A2B4RVB8</accession>
<name>A0A2B4RVB8_STYPI</name>
<dbReference type="GO" id="GO:0004190">
    <property type="term" value="F:aspartic-type endopeptidase activity"/>
    <property type="evidence" value="ECO:0007669"/>
    <property type="project" value="InterPro"/>
</dbReference>
<evidence type="ECO:0000313" key="5">
    <source>
        <dbReference type="EMBL" id="PFX22384.1"/>
    </source>
</evidence>
<dbReference type="EMBL" id="LSMT01000241">
    <property type="protein sequence ID" value="PFX22384.1"/>
    <property type="molecule type" value="Genomic_DNA"/>
</dbReference>
<feature type="domain" description="Reverse transcriptase" evidence="4">
    <location>
        <begin position="217"/>
        <end position="395"/>
    </location>
</feature>
<dbReference type="Pfam" id="PF00098">
    <property type="entry name" value="zf-CCHC"/>
    <property type="match status" value="1"/>
</dbReference>
<dbReference type="CDD" id="cd01647">
    <property type="entry name" value="RT_LTR"/>
    <property type="match status" value="1"/>
</dbReference>
<keyword evidence="1" id="KW-0479">Metal-binding</keyword>
<dbReference type="InterPro" id="IPR036875">
    <property type="entry name" value="Znf_CCHC_sf"/>
</dbReference>
<feature type="region of interest" description="Disordered" evidence="2">
    <location>
        <begin position="52"/>
        <end position="90"/>
    </location>
</feature>
<dbReference type="SUPFAM" id="SSF57756">
    <property type="entry name" value="Retrovirus zinc finger-like domains"/>
    <property type="match status" value="1"/>
</dbReference>
<dbReference type="GO" id="GO:0006508">
    <property type="term" value="P:proteolysis"/>
    <property type="evidence" value="ECO:0007669"/>
    <property type="project" value="InterPro"/>
</dbReference>
<feature type="region of interest" description="Disordered" evidence="2">
    <location>
        <begin position="1"/>
        <end position="23"/>
    </location>
</feature>
<gene>
    <name evidence="5" type="primary">pol</name>
    <name evidence="5" type="ORF">AWC38_SpisGene13098</name>
</gene>
<dbReference type="PROSITE" id="PS50878">
    <property type="entry name" value="RT_POL"/>
    <property type="match status" value="1"/>
</dbReference>
<dbReference type="OrthoDB" id="7759031at2759"/>
<dbReference type="Pfam" id="PF00078">
    <property type="entry name" value="RVT_1"/>
    <property type="match status" value="1"/>
</dbReference>
<dbReference type="GO" id="GO:0008270">
    <property type="term" value="F:zinc ion binding"/>
    <property type="evidence" value="ECO:0007669"/>
    <property type="project" value="UniProtKB-KW"/>
</dbReference>
<feature type="domain" description="CCHC-type" evidence="3">
    <location>
        <begin position="26"/>
        <end position="38"/>
    </location>
</feature>
<keyword evidence="6" id="KW-1185">Reference proteome</keyword>